<protein>
    <submittedName>
        <fullName evidence="1">Uncharacterized protein</fullName>
    </submittedName>
</protein>
<dbReference type="EMBL" id="GEVK01019582">
    <property type="protein sequence ID" value="JAU33250.1"/>
    <property type="molecule type" value="Transcribed_RNA"/>
</dbReference>
<accession>A0A1J3EMF6</accession>
<name>A0A1J3EMF6_NOCCA</name>
<reference evidence="1" key="1">
    <citation type="submission" date="2016-07" db="EMBL/GenBank/DDBJ databases">
        <title>De novo transcriptome assembly of four accessions of the metal hyperaccumulator plant Noccaea caerulescens.</title>
        <authorList>
            <person name="Blande D."/>
            <person name="Halimaa P."/>
            <person name="Tervahauta A.I."/>
            <person name="Aarts M.G."/>
            <person name="Karenlampi S.O."/>
        </authorList>
    </citation>
    <scope>NUCLEOTIDE SEQUENCE</scope>
</reference>
<dbReference type="AlphaFoldDB" id="A0A1J3EMF6"/>
<evidence type="ECO:0000313" key="1">
    <source>
        <dbReference type="EMBL" id="JAU33250.1"/>
    </source>
</evidence>
<proteinExistence type="predicted"/>
<sequence>MNQCKNERLHKEIKKIFPWVLWFIWKNRNNLFFDNQPFDAIHTMGKIIEEVELWFLAQKIEVDWEIDQNETQAKRVKKWRPPPKPWLKCNVGSFWSEEKQMRGMGGF</sequence>
<gene>
    <name evidence="1" type="ORF">LC_TR2694_c5_g1_i1_g.10678</name>
</gene>
<organism evidence="1">
    <name type="scientific">Noccaea caerulescens</name>
    <name type="common">Alpine penny-cress</name>
    <name type="synonym">Thlaspi caerulescens</name>
    <dbReference type="NCBI Taxonomy" id="107243"/>
    <lineage>
        <taxon>Eukaryota</taxon>
        <taxon>Viridiplantae</taxon>
        <taxon>Streptophyta</taxon>
        <taxon>Embryophyta</taxon>
        <taxon>Tracheophyta</taxon>
        <taxon>Spermatophyta</taxon>
        <taxon>Magnoliopsida</taxon>
        <taxon>eudicotyledons</taxon>
        <taxon>Gunneridae</taxon>
        <taxon>Pentapetalae</taxon>
        <taxon>rosids</taxon>
        <taxon>malvids</taxon>
        <taxon>Brassicales</taxon>
        <taxon>Brassicaceae</taxon>
        <taxon>Coluteocarpeae</taxon>
        <taxon>Noccaea</taxon>
    </lineage>
</organism>